<keyword evidence="3" id="KW-1185">Reference proteome</keyword>
<dbReference type="Ensembl" id="ENSSPUT00000009340.1">
    <property type="protein sequence ID" value="ENSSPUP00000008758.1"/>
    <property type="gene ID" value="ENSSPUG00000006806.1"/>
</dbReference>
<sequence length="195" mass="22152">GLPKHLHLNQYDRQPHLPTRLSAQKPQHVSISKTYENSAGIPLLHLQPDPSPKFLSVLRPPPDATLIPVRSTTKETDSQGILQHTGISLLQTNFPPKNKFQLIPLQNLIAFEQSRQYHSATHFRQGLPGQTHLLKTNLEPFEASCGRDNKKRQKRRAEQQIKEKEGVKKQSVTFRPDDSVIISKVEKTVKTEVPE</sequence>
<protein>
    <submittedName>
        <fullName evidence="2">Uncharacterized protein</fullName>
    </submittedName>
</protein>
<organism evidence="2 3">
    <name type="scientific">Sphenodon punctatus</name>
    <name type="common">Tuatara</name>
    <name type="synonym">Hatteria punctata</name>
    <dbReference type="NCBI Taxonomy" id="8508"/>
    <lineage>
        <taxon>Eukaryota</taxon>
        <taxon>Metazoa</taxon>
        <taxon>Chordata</taxon>
        <taxon>Craniata</taxon>
        <taxon>Vertebrata</taxon>
        <taxon>Euteleostomi</taxon>
        <taxon>Lepidosauria</taxon>
        <taxon>Sphenodontia</taxon>
        <taxon>Sphenodontidae</taxon>
        <taxon>Sphenodon</taxon>
    </lineage>
</organism>
<dbReference type="InterPro" id="IPR028236">
    <property type="entry name" value="CPLANE1"/>
</dbReference>
<evidence type="ECO:0000256" key="1">
    <source>
        <dbReference type="SAM" id="MobiDB-lite"/>
    </source>
</evidence>
<dbReference type="GO" id="GO:0060271">
    <property type="term" value="P:cilium assembly"/>
    <property type="evidence" value="ECO:0007669"/>
    <property type="project" value="TreeGrafter"/>
</dbReference>
<dbReference type="AlphaFoldDB" id="A0A8D0GI65"/>
<dbReference type="Proteomes" id="UP000694392">
    <property type="component" value="Unplaced"/>
</dbReference>
<dbReference type="GO" id="GO:0035869">
    <property type="term" value="C:ciliary transition zone"/>
    <property type="evidence" value="ECO:0007669"/>
    <property type="project" value="TreeGrafter"/>
</dbReference>
<accession>A0A8D0GI65</accession>
<name>A0A8D0GI65_SPHPU</name>
<evidence type="ECO:0000313" key="3">
    <source>
        <dbReference type="Proteomes" id="UP000694392"/>
    </source>
</evidence>
<feature type="compositionally biased region" description="Basic and acidic residues" evidence="1">
    <location>
        <begin position="156"/>
        <end position="168"/>
    </location>
</feature>
<feature type="region of interest" description="Disordered" evidence="1">
    <location>
        <begin position="144"/>
        <end position="170"/>
    </location>
</feature>
<reference evidence="2" key="1">
    <citation type="submission" date="2025-08" db="UniProtKB">
        <authorList>
            <consortium name="Ensembl"/>
        </authorList>
    </citation>
    <scope>IDENTIFICATION</scope>
</reference>
<dbReference type="PANTHER" id="PTHR14492">
    <property type="entry name" value="JBTS17"/>
    <property type="match status" value="1"/>
</dbReference>
<proteinExistence type="predicted"/>
<reference evidence="2" key="2">
    <citation type="submission" date="2025-09" db="UniProtKB">
        <authorList>
            <consortium name="Ensembl"/>
        </authorList>
    </citation>
    <scope>IDENTIFICATION</scope>
</reference>
<evidence type="ECO:0000313" key="2">
    <source>
        <dbReference type="Ensembl" id="ENSSPUP00000008758.1"/>
    </source>
</evidence>
<dbReference type="PANTHER" id="PTHR14492:SF4">
    <property type="entry name" value="CILIOGENESIS AND PLANAR POLARITY EFFECTOR 1"/>
    <property type="match status" value="1"/>
</dbReference>